<proteinExistence type="predicted"/>
<keyword evidence="3" id="KW-1185">Reference proteome</keyword>
<feature type="transmembrane region" description="Helical" evidence="1">
    <location>
        <begin position="61"/>
        <end position="80"/>
    </location>
</feature>
<evidence type="ECO:0000256" key="1">
    <source>
        <dbReference type="SAM" id="Phobius"/>
    </source>
</evidence>
<organism evidence="2 3">
    <name type="scientific">Jiangella rhizosphaerae</name>
    <dbReference type="NCBI Taxonomy" id="2293569"/>
    <lineage>
        <taxon>Bacteria</taxon>
        <taxon>Bacillati</taxon>
        <taxon>Actinomycetota</taxon>
        <taxon>Actinomycetes</taxon>
        <taxon>Jiangellales</taxon>
        <taxon>Jiangellaceae</taxon>
        <taxon>Jiangella</taxon>
    </lineage>
</organism>
<evidence type="ECO:0000313" key="2">
    <source>
        <dbReference type="EMBL" id="RIQ12214.1"/>
    </source>
</evidence>
<dbReference type="Proteomes" id="UP000284057">
    <property type="component" value="Unassembled WGS sequence"/>
</dbReference>
<protein>
    <submittedName>
        <fullName evidence="2">Uncharacterized protein</fullName>
    </submittedName>
</protein>
<reference evidence="2 3" key="1">
    <citation type="submission" date="2018-09" db="EMBL/GenBank/DDBJ databases">
        <title>Isolation, diversity and antifungal activity of actinobacteria from wheat.</title>
        <authorList>
            <person name="Han C."/>
        </authorList>
    </citation>
    <scope>NUCLEOTIDE SEQUENCE [LARGE SCALE GENOMIC DNA]</scope>
    <source>
        <strain evidence="2 3">NEAU-YY265</strain>
    </source>
</reference>
<keyword evidence="1" id="KW-1133">Transmembrane helix</keyword>
<dbReference type="OrthoDB" id="5188646at2"/>
<dbReference type="AlphaFoldDB" id="A0A418KI41"/>
<name>A0A418KI41_9ACTN</name>
<evidence type="ECO:0000313" key="3">
    <source>
        <dbReference type="Proteomes" id="UP000284057"/>
    </source>
</evidence>
<comment type="caution">
    <text evidence="2">The sequence shown here is derived from an EMBL/GenBank/DDBJ whole genome shotgun (WGS) entry which is preliminary data.</text>
</comment>
<dbReference type="EMBL" id="QUAL01000407">
    <property type="protein sequence ID" value="RIQ12214.1"/>
    <property type="molecule type" value="Genomic_DNA"/>
</dbReference>
<keyword evidence="1" id="KW-0472">Membrane</keyword>
<sequence length="111" mass="11498">MSAIELMSVAAEVAPSVQVVADGGVFGWVESEAGQLESTMQTLSIVVAVVFVVFRAVKTGFAIASIAIAALMAGVFVWVVHNVDILGNRVDQEINSAPAAVVQVDVGAVER</sequence>
<gene>
    <name evidence="2" type="ORF">DY240_27360</name>
</gene>
<keyword evidence="1" id="KW-0812">Transmembrane</keyword>
<accession>A0A418KI41</accession>
<dbReference type="RefSeq" id="WP_119662833.1">
    <property type="nucleotide sequence ID" value="NZ_QUAL01000407.1"/>
</dbReference>